<reference evidence="2" key="1">
    <citation type="submission" date="2016-11" db="UniProtKB">
        <authorList>
            <consortium name="WormBaseParasite"/>
        </authorList>
    </citation>
    <scope>IDENTIFICATION</scope>
    <source>
        <strain evidence="2">KR3021</strain>
    </source>
</reference>
<proteinExistence type="predicted"/>
<dbReference type="Proteomes" id="UP000095286">
    <property type="component" value="Unplaced"/>
</dbReference>
<organism evidence="1 2">
    <name type="scientific">Rhabditophanes sp. KR3021</name>
    <dbReference type="NCBI Taxonomy" id="114890"/>
    <lineage>
        <taxon>Eukaryota</taxon>
        <taxon>Metazoa</taxon>
        <taxon>Ecdysozoa</taxon>
        <taxon>Nematoda</taxon>
        <taxon>Chromadorea</taxon>
        <taxon>Rhabditida</taxon>
        <taxon>Tylenchina</taxon>
        <taxon>Panagrolaimomorpha</taxon>
        <taxon>Strongyloidoidea</taxon>
        <taxon>Alloionematidae</taxon>
        <taxon>Rhabditophanes</taxon>
    </lineage>
</organism>
<name>A0AC35U6M9_9BILA</name>
<evidence type="ECO:0000313" key="2">
    <source>
        <dbReference type="WBParaSite" id="RSKR_0000791200.1"/>
    </source>
</evidence>
<protein>
    <submittedName>
        <fullName evidence="2">Transmembrane protein</fullName>
    </submittedName>
</protein>
<dbReference type="WBParaSite" id="RSKR_0000791200.1">
    <property type="protein sequence ID" value="RSKR_0000791200.1"/>
    <property type="gene ID" value="RSKR_0000791200"/>
</dbReference>
<evidence type="ECO:0000313" key="1">
    <source>
        <dbReference type="Proteomes" id="UP000095286"/>
    </source>
</evidence>
<sequence length="156" mass="17370">MYKGQEDTSSTDSDQTANLNTLLQGYQSLAVPAHAAFNIMFTLSTILAFDNIVSKDRPFLNFLYGIVSFQLPIWSVIIWIAGSAVNLSCIRYDEKIASQSDINLDLSDHYYSELYIWKILVTIRAALTAIGCLLAAKIDKNESLSGFDNSMPTNEE</sequence>
<accession>A0AC35U6M9</accession>